<evidence type="ECO:0000256" key="2">
    <source>
        <dbReference type="ARBA" id="ARBA00022722"/>
    </source>
</evidence>
<sequence>MTLEEMLQMERKRKKKQKYDDEEHRIQCSCVKWFNLKYPKLKGRLFAVPNGGRRDTVTGGKLKAEGVTAGVSDLILLKSNRDYGALLIEMKKKGGYQSPSQKEWQKIICENGEYKYVLCFSLDDFIREVDDYLRNEF</sequence>
<keyword evidence="3" id="KW-0378">Hydrolase</keyword>
<gene>
    <name evidence="5" type="ORF">M097_1991</name>
</gene>
<evidence type="ECO:0000313" key="5">
    <source>
        <dbReference type="EMBL" id="KDS31345.1"/>
    </source>
</evidence>
<dbReference type="SMART" id="SM00990">
    <property type="entry name" value="VRR_NUC"/>
    <property type="match status" value="1"/>
</dbReference>
<accession>A0A078R7P4</accession>
<dbReference type="InterPro" id="IPR014883">
    <property type="entry name" value="VRR_NUC"/>
</dbReference>
<dbReference type="Proteomes" id="UP000028134">
    <property type="component" value="Unassembled WGS sequence"/>
</dbReference>
<feature type="domain" description="VRR-NUC" evidence="4">
    <location>
        <begin position="21"/>
        <end position="123"/>
    </location>
</feature>
<dbReference type="GO" id="GO:0003676">
    <property type="term" value="F:nucleic acid binding"/>
    <property type="evidence" value="ECO:0007669"/>
    <property type="project" value="InterPro"/>
</dbReference>
<comment type="caution">
    <text evidence="5">The sequence shown here is derived from an EMBL/GenBank/DDBJ whole genome shotgun (WGS) entry which is preliminary data.</text>
</comment>
<proteinExistence type="predicted"/>
<dbReference type="GeneID" id="60062895"/>
<dbReference type="GO" id="GO:0004518">
    <property type="term" value="F:nuclease activity"/>
    <property type="evidence" value="ECO:0007669"/>
    <property type="project" value="UniProtKB-KW"/>
</dbReference>
<evidence type="ECO:0000313" key="6">
    <source>
        <dbReference type="Proteomes" id="UP000028134"/>
    </source>
</evidence>
<reference evidence="5 6" key="1">
    <citation type="submission" date="2014-04" db="EMBL/GenBank/DDBJ databases">
        <authorList>
            <person name="Sears C."/>
            <person name="Carroll K."/>
            <person name="Sack B.R."/>
            <person name="Qadri F."/>
            <person name="Myers L.L."/>
            <person name="Chung G.-T."/>
            <person name="Escheverria P."/>
            <person name="Fraser C.M."/>
            <person name="Sadzewicz L."/>
            <person name="Shefchek K.A."/>
            <person name="Tallon L."/>
            <person name="Das S.P."/>
            <person name="Daugherty S."/>
            <person name="Mongodin E.F."/>
        </authorList>
    </citation>
    <scope>NUCLEOTIDE SEQUENCE [LARGE SCALE GENOMIC DNA]</scope>
    <source>
        <strain evidence="6">3775 SL(B) 10 (iv)</strain>
    </source>
</reference>
<dbReference type="InterPro" id="IPR011856">
    <property type="entry name" value="tRNA_endonuc-like_dom_sf"/>
</dbReference>
<dbReference type="PATRIC" id="fig|1339350.3.peg.1916"/>
<protein>
    <submittedName>
        <fullName evidence="5">VRR-NUC domain protein</fullName>
    </submittedName>
</protein>
<evidence type="ECO:0000259" key="4">
    <source>
        <dbReference type="SMART" id="SM00990"/>
    </source>
</evidence>
<evidence type="ECO:0000256" key="1">
    <source>
        <dbReference type="ARBA" id="ARBA00001946"/>
    </source>
</evidence>
<keyword evidence="2" id="KW-0540">Nuclease</keyword>
<comment type="cofactor">
    <cofactor evidence="1">
        <name>Mg(2+)</name>
        <dbReference type="ChEBI" id="CHEBI:18420"/>
    </cofactor>
</comment>
<evidence type="ECO:0000256" key="3">
    <source>
        <dbReference type="ARBA" id="ARBA00022801"/>
    </source>
</evidence>
<dbReference type="GO" id="GO:0016788">
    <property type="term" value="F:hydrolase activity, acting on ester bonds"/>
    <property type="evidence" value="ECO:0007669"/>
    <property type="project" value="InterPro"/>
</dbReference>
<name>A0A078R7P4_PHOVU</name>
<dbReference type="RefSeq" id="WP_005938117.1">
    <property type="nucleotide sequence ID" value="NZ_JNHI01000009.1"/>
</dbReference>
<organism evidence="5 6">
    <name type="scientific">Phocaeicola vulgatus str. 3775 SL</name>
    <name type="common">B</name>
    <name type="synonym">iv</name>
    <dbReference type="NCBI Taxonomy" id="1339350"/>
    <lineage>
        <taxon>Bacteria</taxon>
        <taxon>Pseudomonadati</taxon>
        <taxon>Bacteroidota</taxon>
        <taxon>Bacteroidia</taxon>
        <taxon>Bacteroidales</taxon>
        <taxon>Bacteroidaceae</taxon>
        <taxon>Phocaeicola</taxon>
    </lineage>
</organism>
<dbReference type="Pfam" id="PF08774">
    <property type="entry name" value="VRR_NUC"/>
    <property type="match status" value="1"/>
</dbReference>
<dbReference type="EMBL" id="JNHI01000009">
    <property type="protein sequence ID" value="KDS31345.1"/>
    <property type="molecule type" value="Genomic_DNA"/>
</dbReference>
<dbReference type="AlphaFoldDB" id="A0A078R7P4"/>
<dbReference type="Gene3D" id="3.40.1350.10">
    <property type="match status" value="1"/>
</dbReference>